<evidence type="ECO:0000313" key="6">
    <source>
        <dbReference type="EMBL" id="MCU9850528.1"/>
    </source>
</evidence>
<comment type="caution">
    <text evidence="6">The sequence shown here is derived from an EMBL/GenBank/DDBJ whole genome shotgun (WGS) entry which is preliminary data.</text>
</comment>
<protein>
    <submittedName>
        <fullName evidence="6">GFA family protein</fullName>
    </submittedName>
</protein>
<evidence type="ECO:0000259" key="5">
    <source>
        <dbReference type="PROSITE" id="PS51891"/>
    </source>
</evidence>
<comment type="similarity">
    <text evidence="1">Belongs to the Gfa family.</text>
</comment>
<gene>
    <name evidence="6" type="ORF">OEZ60_21345</name>
</gene>
<keyword evidence="3" id="KW-0862">Zinc</keyword>
<proteinExistence type="inferred from homology"/>
<evidence type="ECO:0000313" key="7">
    <source>
        <dbReference type="Proteomes" id="UP001209535"/>
    </source>
</evidence>
<reference evidence="6 7" key="1">
    <citation type="submission" date="2022-10" db="EMBL/GenBank/DDBJ databases">
        <title>Defluviimonas sp. nov., isolated from ocean surface sediments.</title>
        <authorList>
            <person name="He W."/>
            <person name="Wang L."/>
            <person name="Zhang D.-F."/>
        </authorList>
    </citation>
    <scope>NUCLEOTIDE SEQUENCE [LARGE SCALE GENOMIC DNA]</scope>
    <source>
        <strain evidence="6 7">WL0024</strain>
    </source>
</reference>
<dbReference type="InterPro" id="IPR011057">
    <property type="entry name" value="Mss4-like_sf"/>
</dbReference>
<dbReference type="PROSITE" id="PS51891">
    <property type="entry name" value="CENP_V_GFA"/>
    <property type="match status" value="1"/>
</dbReference>
<dbReference type="Gene3D" id="3.90.1590.10">
    <property type="entry name" value="glutathione-dependent formaldehyde- activating enzyme (gfa)"/>
    <property type="match status" value="1"/>
</dbReference>
<sequence length="156" mass="16592">MTHRDATTAGLSANDAAVLTGACFCGAVEIRATGAPVEMGYCHCGSCRAYSGAPFVTYALFAEHQVTVTQGVELLGLVNRTGMSARRFCRCCGGHVMTEHPGMGFTDIHASVLPELHFWPVWHLNYAEAVLPVRDGLPKLKDFPAHAGGTGETLAE</sequence>
<keyword evidence="2" id="KW-0479">Metal-binding</keyword>
<evidence type="ECO:0000256" key="3">
    <source>
        <dbReference type="ARBA" id="ARBA00022833"/>
    </source>
</evidence>
<dbReference type="RefSeq" id="WP_263340760.1">
    <property type="nucleotide sequence ID" value="NZ_JAOVQO010000035.1"/>
</dbReference>
<evidence type="ECO:0000256" key="4">
    <source>
        <dbReference type="ARBA" id="ARBA00023239"/>
    </source>
</evidence>
<dbReference type="PANTHER" id="PTHR33337">
    <property type="entry name" value="GFA DOMAIN-CONTAINING PROTEIN"/>
    <property type="match status" value="1"/>
</dbReference>
<evidence type="ECO:0000256" key="2">
    <source>
        <dbReference type="ARBA" id="ARBA00022723"/>
    </source>
</evidence>
<organism evidence="6 7">
    <name type="scientific">Albidovulum salinarum</name>
    <dbReference type="NCBI Taxonomy" id="2984153"/>
    <lineage>
        <taxon>Bacteria</taxon>
        <taxon>Pseudomonadati</taxon>
        <taxon>Pseudomonadota</taxon>
        <taxon>Alphaproteobacteria</taxon>
        <taxon>Rhodobacterales</taxon>
        <taxon>Paracoccaceae</taxon>
        <taxon>Albidovulum</taxon>
    </lineage>
</organism>
<name>A0ABT2X9A8_9RHOB</name>
<dbReference type="Pfam" id="PF04828">
    <property type="entry name" value="GFA"/>
    <property type="match status" value="1"/>
</dbReference>
<accession>A0ABT2X9A8</accession>
<dbReference type="EMBL" id="JAOVQO010000035">
    <property type="protein sequence ID" value="MCU9850528.1"/>
    <property type="molecule type" value="Genomic_DNA"/>
</dbReference>
<feature type="domain" description="CENP-V/GFA" evidence="5">
    <location>
        <begin position="19"/>
        <end position="120"/>
    </location>
</feature>
<dbReference type="PANTHER" id="PTHR33337:SF40">
    <property type="entry name" value="CENP-V_GFA DOMAIN-CONTAINING PROTEIN-RELATED"/>
    <property type="match status" value="1"/>
</dbReference>
<dbReference type="Proteomes" id="UP001209535">
    <property type="component" value="Unassembled WGS sequence"/>
</dbReference>
<keyword evidence="4" id="KW-0456">Lyase</keyword>
<dbReference type="SUPFAM" id="SSF51316">
    <property type="entry name" value="Mss4-like"/>
    <property type="match status" value="1"/>
</dbReference>
<keyword evidence="7" id="KW-1185">Reference proteome</keyword>
<evidence type="ECO:0000256" key="1">
    <source>
        <dbReference type="ARBA" id="ARBA00005495"/>
    </source>
</evidence>
<dbReference type="InterPro" id="IPR006913">
    <property type="entry name" value="CENP-V/GFA"/>
</dbReference>